<feature type="chain" id="PRO_5020996340" description="F-box domain-containing protein" evidence="1">
    <location>
        <begin position="22"/>
        <end position="510"/>
    </location>
</feature>
<evidence type="ECO:0000313" key="2">
    <source>
        <dbReference type="EMBL" id="RKP37466.1"/>
    </source>
</evidence>
<evidence type="ECO:0000256" key="1">
    <source>
        <dbReference type="SAM" id="SignalP"/>
    </source>
</evidence>
<sequence>MHLLVFTFLSLAVTLKSTTRATNSANTPKSIGSTSIEFRRLPPEIHSKIFSYIGEDSDEALDILALEGHFMGNYARGILALDQFPKIMVQAKDMFFRRYKWRSISVSWFALTPVESWDVLLSSIDHRWAEAYRQCLDTASRHQHQVNYRALYRGQYYDQFLEKNQHSHLLTNNRRAILSMRLLSEADLSIHFPLVFYADFAMVAGLLDLLIAAQVVEGKTRIFNIEARLGLVDHRHQMLHDEQLGLGDFVPAVVHRVLTGILWRWCHRKEWSQVEAVFQGFIHTTNQANADHHINLRKPGVMHQIWDFARLVITMAAIKQNRPTIQTVTDVMAQLDEVLERTGPDAFLATRPALLLRLQSEHLIGAAQFLSQVWLDLGELPGTTHKDHPKCPHFLDTKYLFLTDDGDLLQAIPSAVIRLNQVLKYAEYTQSPTSLHSPSFSPYLFPAYHQARMDRITAATTDGVISPAGDQSSEDKVLQNLWDPSSDPLFADFQPKYDLKYRLIQASKKK</sequence>
<evidence type="ECO:0000313" key="3">
    <source>
        <dbReference type="Proteomes" id="UP000268162"/>
    </source>
</evidence>
<evidence type="ECO:0008006" key="4">
    <source>
        <dbReference type="Google" id="ProtNLM"/>
    </source>
</evidence>
<dbReference type="AlphaFoldDB" id="A0A4P9ZV25"/>
<feature type="signal peptide" evidence="1">
    <location>
        <begin position="1"/>
        <end position="21"/>
    </location>
</feature>
<keyword evidence="1" id="KW-0732">Signal</keyword>
<reference evidence="3" key="1">
    <citation type="journal article" date="2018" name="Nat. Microbiol.">
        <title>Leveraging single-cell genomics to expand the fungal tree of life.</title>
        <authorList>
            <person name="Ahrendt S.R."/>
            <person name="Quandt C.A."/>
            <person name="Ciobanu D."/>
            <person name="Clum A."/>
            <person name="Salamov A."/>
            <person name="Andreopoulos B."/>
            <person name="Cheng J.F."/>
            <person name="Woyke T."/>
            <person name="Pelin A."/>
            <person name="Henrissat B."/>
            <person name="Reynolds N.K."/>
            <person name="Benny G.L."/>
            <person name="Smith M.E."/>
            <person name="James T.Y."/>
            <person name="Grigoriev I.V."/>
        </authorList>
    </citation>
    <scope>NUCLEOTIDE SEQUENCE [LARGE SCALE GENOMIC DNA]</scope>
    <source>
        <strain evidence="3">RSA 468</strain>
    </source>
</reference>
<dbReference type="EMBL" id="ML002491">
    <property type="protein sequence ID" value="RKP37466.1"/>
    <property type="molecule type" value="Genomic_DNA"/>
</dbReference>
<name>A0A4P9ZV25_9FUNG</name>
<dbReference type="Proteomes" id="UP000268162">
    <property type="component" value="Unassembled WGS sequence"/>
</dbReference>
<proteinExistence type="predicted"/>
<keyword evidence="3" id="KW-1185">Reference proteome</keyword>
<gene>
    <name evidence="2" type="ORF">BJ085DRAFT_31079</name>
</gene>
<protein>
    <recommendedName>
        <fullName evidence="4">F-box domain-containing protein</fullName>
    </recommendedName>
</protein>
<accession>A0A4P9ZV25</accession>
<organism evidence="2 3">
    <name type="scientific">Dimargaris cristalligena</name>
    <dbReference type="NCBI Taxonomy" id="215637"/>
    <lineage>
        <taxon>Eukaryota</taxon>
        <taxon>Fungi</taxon>
        <taxon>Fungi incertae sedis</taxon>
        <taxon>Zoopagomycota</taxon>
        <taxon>Kickxellomycotina</taxon>
        <taxon>Dimargaritomycetes</taxon>
        <taxon>Dimargaritales</taxon>
        <taxon>Dimargaritaceae</taxon>
        <taxon>Dimargaris</taxon>
    </lineage>
</organism>